<dbReference type="GO" id="GO:0020037">
    <property type="term" value="F:heme binding"/>
    <property type="evidence" value="ECO:0007669"/>
    <property type="project" value="InterPro"/>
</dbReference>
<dbReference type="InterPro" id="IPR012798">
    <property type="entry name" value="Cbl_synth_CobG-like"/>
</dbReference>
<evidence type="ECO:0000256" key="2">
    <source>
        <dbReference type="ARBA" id="ARBA00022617"/>
    </source>
</evidence>
<dbReference type="InterPro" id="IPR051329">
    <property type="entry name" value="NIR_SIR_4Fe-4S"/>
</dbReference>
<evidence type="ECO:0000256" key="3">
    <source>
        <dbReference type="ARBA" id="ARBA00022723"/>
    </source>
</evidence>
<dbReference type="GO" id="GO:0051539">
    <property type="term" value="F:4 iron, 4 sulfur cluster binding"/>
    <property type="evidence" value="ECO:0007669"/>
    <property type="project" value="UniProtKB-KW"/>
</dbReference>
<evidence type="ECO:0000256" key="1">
    <source>
        <dbReference type="ARBA" id="ARBA00022485"/>
    </source>
</evidence>
<evidence type="ECO:0000256" key="5">
    <source>
        <dbReference type="ARBA" id="ARBA00023004"/>
    </source>
</evidence>
<dbReference type="InterPro" id="IPR045854">
    <property type="entry name" value="NO2/SO3_Rdtase_4Fe4S_sf"/>
</dbReference>
<evidence type="ECO:0000313" key="9">
    <source>
        <dbReference type="Proteomes" id="UP000032683"/>
    </source>
</evidence>
<dbReference type="PROSITE" id="PS00365">
    <property type="entry name" value="NIR_SIR"/>
    <property type="match status" value="1"/>
</dbReference>
<evidence type="ECO:0000259" key="7">
    <source>
        <dbReference type="Pfam" id="PF03460"/>
    </source>
</evidence>
<accession>A0A0D6QC91</accession>
<comment type="caution">
    <text evidence="8">The sequence shown here is derived from an EMBL/GenBank/DDBJ whole genome shotgun (WGS) entry which is preliminary data.</text>
</comment>
<dbReference type="InterPro" id="IPR036136">
    <property type="entry name" value="Nit/Sulf_reduc_fer-like_dom_sf"/>
</dbReference>
<dbReference type="SUPFAM" id="SSF56014">
    <property type="entry name" value="Nitrite and sulphite reductase 4Fe-4S domain-like"/>
    <property type="match status" value="1"/>
</dbReference>
<keyword evidence="4" id="KW-0560">Oxidoreductase</keyword>
<dbReference type="RefSeq" id="WP_048856862.1">
    <property type="nucleotide sequence ID" value="NZ_BANJ01000052.1"/>
</dbReference>
<keyword evidence="2" id="KW-0349">Heme</keyword>
<feature type="domain" description="Nitrite/Sulfite reductase ferredoxin-like" evidence="7">
    <location>
        <begin position="22"/>
        <end position="77"/>
    </location>
</feature>
<name>A0A0D6QC91_KOMXY</name>
<dbReference type="GO" id="GO:0046872">
    <property type="term" value="F:metal ion binding"/>
    <property type="evidence" value="ECO:0007669"/>
    <property type="project" value="UniProtKB-KW"/>
</dbReference>
<evidence type="ECO:0000256" key="4">
    <source>
        <dbReference type="ARBA" id="ARBA00023002"/>
    </source>
</evidence>
<dbReference type="Pfam" id="PF03460">
    <property type="entry name" value="NIR_SIR_ferr"/>
    <property type="match status" value="2"/>
</dbReference>
<proteinExistence type="predicted"/>
<dbReference type="Gene3D" id="3.90.480.10">
    <property type="entry name" value="Sulfite Reductase Hemoprotein,Domain 2"/>
    <property type="match status" value="1"/>
</dbReference>
<evidence type="ECO:0000313" key="8">
    <source>
        <dbReference type="EMBL" id="GAO00581.1"/>
    </source>
</evidence>
<dbReference type="PANTHER" id="PTHR32439">
    <property type="entry name" value="FERREDOXIN--NITRITE REDUCTASE, CHLOROPLASTIC"/>
    <property type="match status" value="1"/>
</dbReference>
<dbReference type="GO" id="GO:0016491">
    <property type="term" value="F:oxidoreductase activity"/>
    <property type="evidence" value="ECO:0007669"/>
    <property type="project" value="UniProtKB-KW"/>
</dbReference>
<dbReference type="PANTHER" id="PTHR32439:SF9">
    <property type="entry name" value="BLR3264 PROTEIN"/>
    <property type="match status" value="1"/>
</dbReference>
<dbReference type="InterPro" id="IPR005117">
    <property type="entry name" value="NiRdtase/SiRdtase_haem-b_fer"/>
</dbReference>
<dbReference type="EMBL" id="BANJ01000052">
    <property type="protein sequence ID" value="GAO00581.1"/>
    <property type="molecule type" value="Genomic_DNA"/>
</dbReference>
<keyword evidence="3" id="KW-0479">Metal-binding</keyword>
<keyword evidence="6" id="KW-0411">Iron-sulfur</keyword>
<dbReference type="Gene3D" id="3.30.413.10">
    <property type="entry name" value="Sulfite Reductase Hemoprotein, domain 1"/>
    <property type="match status" value="2"/>
</dbReference>
<reference evidence="8 9" key="1">
    <citation type="submission" date="2012-11" db="EMBL/GenBank/DDBJ databases">
        <title>Whole genome sequence of Gluconacetobacter xylinus NBRC 13693.</title>
        <authorList>
            <person name="Azuma Y."/>
            <person name="Higashiura N."/>
            <person name="Hirakawa H."/>
            <person name="Matsushita K."/>
        </authorList>
    </citation>
    <scope>NUCLEOTIDE SEQUENCE [LARGE SCALE GENOMIC DNA]</scope>
    <source>
        <strain evidence="8 9">NBRC 13693</strain>
    </source>
</reference>
<dbReference type="InterPro" id="IPR006066">
    <property type="entry name" value="NO2/SO3_Rdtase_FeS/sirohaem_BS"/>
</dbReference>
<sequence>MTTPPAIRGWCPGLHTPMEAADGWLVRVRPPLGRLSGTQARQIARAATMHGNGLIELTSRGNLQLRGLTQHSASVFARDMHAAGLASSDAATEARRSLLLSPLAGIDPDAASDAPQVIQALDAALAGADTLCGLPAKFMVGVECGGYIPAGTLRADIVARATNGGWLVVCGDRALACAGHDVPPVAVALAHALAAMSPAARPLRDPMLGQAAFACIGRPDTMAAPPATRHRPRPAGPLPGHAMGVMLPPGPVTADMFEAIAQWCDDHGNGHMRVAPWRAIVLEQCAVPPALPGLITHADDPRLRIWACIGTRGCACAARDVIADAQALAPDLPPGVSLHVSGCAKGCAHPAPADITLVAGPDGYGLCPHGRADKTPVDIGLSLAQIHPIVRGWPPRATDATPRNGRTEPA</sequence>
<dbReference type="AlphaFoldDB" id="A0A0D6QC91"/>
<keyword evidence="5" id="KW-0408">Iron</keyword>
<protein>
    <submittedName>
        <fullName evidence="8">Cobalamin (Vitamin B12) biosynthesis protein precorrin-3B biosynthesis protein CobG</fullName>
    </submittedName>
</protein>
<dbReference type="Proteomes" id="UP000032683">
    <property type="component" value="Unassembled WGS sequence"/>
</dbReference>
<dbReference type="NCBIfam" id="TIGR02435">
    <property type="entry name" value="CobG"/>
    <property type="match status" value="1"/>
</dbReference>
<feature type="domain" description="Nitrite/Sulfite reductase ferredoxin-like" evidence="7">
    <location>
        <begin position="241"/>
        <end position="282"/>
    </location>
</feature>
<gene>
    <name evidence="8" type="ORF">Gxy13693_052_017</name>
</gene>
<evidence type="ECO:0000256" key="6">
    <source>
        <dbReference type="ARBA" id="ARBA00023014"/>
    </source>
</evidence>
<organism evidence="8 9">
    <name type="scientific">Komagataeibacter xylinus NBRC 13693</name>
    <dbReference type="NCBI Taxonomy" id="1234668"/>
    <lineage>
        <taxon>Bacteria</taxon>
        <taxon>Pseudomonadati</taxon>
        <taxon>Pseudomonadota</taxon>
        <taxon>Alphaproteobacteria</taxon>
        <taxon>Acetobacterales</taxon>
        <taxon>Acetobacteraceae</taxon>
        <taxon>Komagataeibacter</taxon>
    </lineage>
</organism>
<dbReference type="SUPFAM" id="SSF55124">
    <property type="entry name" value="Nitrite/Sulfite reductase N-terminal domain-like"/>
    <property type="match status" value="2"/>
</dbReference>
<keyword evidence="1" id="KW-0004">4Fe-4S</keyword>